<dbReference type="Proteomes" id="UP000043764">
    <property type="component" value="Unassembled WGS sequence"/>
</dbReference>
<dbReference type="InterPro" id="IPR006059">
    <property type="entry name" value="SBP"/>
</dbReference>
<dbReference type="PANTHER" id="PTHR43649">
    <property type="entry name" value="ARABINOSE-BINDING PROTEIN-RELATED"/>
    <property type="match status" value="1"/>
</dbReference>
<comment type="similarity">
    <text evidence="2">Belongs to the bacterial solute-binding protein 1 family.</text>
</comment>
<dbReference type="PANTHER" id="PTHR43649:SF12">
    <property type="entry name" value="DIACETYLCHITOBIOSE BINDING PROTEIN DASA"/>
    <property type="match status" value="1"/>
</dbReference>
<protein>
    <submittedName>
        <fullName evidence="4">Maltose-binding periplasmic proteins/domains</fullName>
    </submittedName>
</protein>
<comment type="subcellular location">
    <subcellularLocation>
        <location evidence="1">Periplasm</location>
    </subcellularLocation>
</comment>
<dbReference type="RefSeq" id="WP_050672983.1">
    <property type="nucleotide sequence ID" value="NZ_CVRL01000013.1"/>
</dbReference>
<evidence type="ECO:0000313" key="5">
    <source>
        <dbReference type="Proteomes" id="UP000043764"/>
    </source>
</evidence>
<dbReference type="Gene3D" id="3.40.190.10">
    <property type="entry name" value="Periplasmic binding protein-like II"/>
    <property type="match status" value="2"/>
</dbReference>
<dbReference type="EMBL" id="CVRL01000013">
    <property type="protein sequence ID" value="CRL10556.1"/>
    <property type="molecule type" value="Genomic_DNA"/>
</dbReference>
<feature type="signal peptide" evidence="3">
    <location>
        <begin position="1"/>
        <end position="22"/>
    </location>
</feature>
<accession>A0A0H5D078</accession>
<dbReference type="GO" id="GO:0042597">
    <property type="term" value="C:periplasmic space"/>
    <property type="evidence" value="ECO:0007669"/>
    <property type="project" value="UniProtKB-SubCell"/>
</dbReference>
<dbReference type="STRING" id="481446.NIT7645_00114"/>
<keyword evidence="5" id="KW-1185">Reference proteome</keyword>
<proteinExistence type="inferred from homology"/>
<evidence type="ECO:0000313" key="4">
    <source>
        <dbReference type="EMBL" id="CRL10556.1"/>
    </source>
</evidence>
<dbReference type="SUPFAM" id="SSF53850">
    <property type="entry name" value="Periplasmic binding protein-like II"/>
    <property type="match status" value="1"/>
</dbReference>
<dbReference type="InterPro" id="IPR050490">
    <property type="entry name" value="Bact_solute-bd_prot1"/>
</dbReference>
<evidence type="ECO:0000256" key="2">
    <source>
        <dbReference type="ARBA" id="ARBA00008520"/>
    </source>
</evidence>
<dbReference type="AlphaFoldDB" id="A0A0H5D078"/>
<feature type="chain" id="PRO_5005217218" evidence="3">
    <location>
        <begin position="23"/>
        <end position="411"/>
    </location>
</feature>
<dbReference type="Pfam" id="PF01547">
    <property type="entry name" value="SBP_bac_1"/>
    <property type="match status" value="1"/>
</dbReference>
<evidence type="ECO:0000256" key="3">
    <source>
        <dbReference type="SAM" id="SignalP"/>
    </source>
</evidence>
<sequence>MSITKLSMISATAVFMGTTAYAGCGISSGNVSILGNEFAAIQAVAEGAKQCAGDGVTVESNLNKDYRELQVAALTANPAQYTAVTTTNAAIVPLLGDDLIRPLDDLIAKHGQNLSKNQMITVDGKVMAVAFMANAQHLFVRKDVLEAAGVDVPTTYEEVIAAGKAIKDAGLMEHPFATTSKTGWNLGEEFVNMYLGFGGEFFKPGTAEPNINNEAGIAALNTLKSLTELSNPDYLTFDSNAVQASWEAGEIAMAHLWGSRGTGLLDNEGSTEEIVSNTLLVSSPTVGGGDIPASTLWWDGFAIASNISDEDAEASFLAMLNGISPEVVKANNDAAVWLVEGYEPSPASAGVFATAAGKTKPYPMIPFMGLMHTALGAELTEFLQGSESAEQALADTEAAYISAAKEKGFLN</sequence>
<gene>
    <name evidence="4" type="ORF">NIT7321_01402</name>
</gene>
<organism evidence="4 5">
    <name type="scientific">Phaeobacter italicus</name>
    <dbReference type="NCBI Taxonomy" id="481446"/>
    <lineage>
        <taxon>Bacteria</taxon>
        <taxon>Pseudomonadati</taxon>
        <taxon>Pseudomonadota</taxon>
        <taxon>Alphaproteobacteria</taxon>
        <taxon>Rhodobacterales</taxon>
        <taxon>Roseobacteraceae</taxon>
        <taxon>Phaeobacter</taxon>
    </lineage>
</organism>
<name>A0A0H5D078_9RHOB</name>
<reference evidence="5" key="1">
    <citation type="submission" date="2015-05" db="EMBL/GenBank/DDBJ databases">
        <authorList>
            <person name="Rodrigo-Torres Lidia"/>
            <person name="Arahal R.David."/>
        </authorList>
    </citation>
    <scope>NUCLEOTIDE SEQUENCE [LARGE SCALE GENOMIC DNA]</scope>
    <source>
        <strain evidence="5">CECT 7321</strain>
    </source>
</reference>
<keyword evidence="3" id="KW-0732">Signal</keyword>
<evidence type="ECO:0000256" key="1">
    <source>
        <dbReference type="ARBA" id="ARBA00004418"/>
    </source>
</evidence>